<evidence type="ECO:0000256" key="1">
    <source>
        <dbReference type="SAM" id="Coils"/>
    </source>
</evidence>
<dbReference type="Proteomes" id="UP000501253">
    <property type="component" value="Chromosome"/>
</dbReference>
<keyword evidence="1" id="KW-0175">Coiled coil</keyword>
<reference evidence="2 3" key="1">
    <citation type="submission" date="2019-08" db="EMBL/GenBank/DDBJ databases">
        <title>Complete genome sequence of Thermosulfurimonas marina SU872T, an anaerobic thermophilic chemolithoautotrophic bacterium isolated from a shallow marine hydrothermal vent.</title>
        <authorList>
            <person name="Allioux M."/>
            <person name="Jebbar M."/>
            <person name="Slobodkina G."/>
            <person name="Slobodkin A."/>
            <person name="Moalic Y."/>
            <person name="Frolova A."/>
            <person name="Shao Z."/>
            <person name="Alain K."/>
        </authorList>
    </citation>
    <scope>NUCLEOTIDE SEQUENCE [LARGE SCALE GENOMIC DNA]</scope>
    <source>
        <strain evidence="2 3">SU872</strain>
    </source>
</reference>
<protein>
    <recommendedName>
        <fullName evidence="4">Porin</fullName>
    </recommendedName>
</protein>
<feature type="coiled-coil region" evidence="1">
    <location>
        <begin position="27"/>
        <end position="61"/>
    </location>
</feature>
<dbReference type="AlphaFoldDB" id="A0A6H1WSX5"/>
<evidence type="ECO:0000313" key="2">
    <source>
        <dbReference type="EMBL" id="QJA06325.1"/>
    </source>
</evidence>
<gene>
    <name evidence="2" type="ORF">FVE67_05675</name>
</gene>
<sequence length="487" mass="55616">MRRELLFVLFIGLLVAPLAGGWASSGDEDLRAMVQQLLREVQELKKENAQLKSEIEKLKSQRPPAPAEALVTAPSSKKHSFFSKGGYGARPSGIDFYGFLKADVVWQDANAVGDEYVLWVLPEHNTKGGHKFGSDSTFTINFRHSRFGFDLWKDYKDWKLFGKFEMDFYTQSHGEDTLPWNPNHSPLRARRVFVGVRKGTWQLLAGLDWMTISQLYPHLSNFPSGTFMGNIAYRMPQVRLSKWFKVGEGTLKFEGALEKPYGFPRMEGIIWDEDPSNRAGYPGFEGRISYTTKIWGQPALVALWGHYSEEEYDTVDGVEDADSYSLGLEAKFPLPLPFARKAFLLGELWSGRNLDGYYTGGVNQGTRFRLDNGRYVTDLRSKYTDGGHILDVDEIDAVGGYVELEVFWSPKLVTHFGWGIDNPDDSDLEGVRGARLQQQMYYANFLYRFTKEFAVGGEYMYIDCDYRKSDGDDGELNRFMGSFYYFF</sequence>
<evidence type="ECO:0000313" key="3">
    <source>
        <dbReference type="Proteomes" id="UP000501253"/>
    </source>
</evidence>
<organism evidence="2 3">
    <name type="scientific">Thermosulfurimonas marina</name>
    <dbReference type="NCBI Taxonomy" id="2047767"/>
    <lineage>
        <taxon>Bacteria</taxon>
        <taxon>Pseudomonadati</taxon>
        <taxon>Thermodesulfobacteriota</taxon>
        <taxon>Thermodesulfobacteria</taxon>
        <taxon>Thermodesulfobacteriales</taxon>
        <taxon>Thermodesulfobacteriaceae</taxon>
        <taxon>Thermosulfurimonas</taxon>
    </lineage>
</organism>
<dbReference type="InterPro" id="IPR023614">
    <property type="entry name" value="Porin_dom_sf"/>
</dbReference>
<dbReference type="CDD" id="cd14686">
    <property type="entry name" value="bZIP"/>
    <property type="match status" value="1"/>
</dbReference>
<keyword evidence="3" id="KW-1185">Reference proteome</keyword>
<dbReference type="RefSeq" id="WP_168719674.1">
    <property type="nucleotide sequence ID" value="NZ_CP042909.1"/>
</dbReference>
<name>A0A6H1WSX5_9BACT</name>
<dbReference type="SUPFAM" id="SSF56935">
    <property type="entry name" value="Porins"/>
    <property type="match status" value="1"/>
</dbReference>
<proteinExistence type="predicted"/>
<accession>A0A6H1WSX5</accession>
<dbReference type="Gene3D" id="2.40.160.10">
    <property type="entry name" value="Porin"/>
    <property type="match status" value="1"/>
</dbReference>
<dbReference type="EMBL" id="CP042909">
    <property type="protein sequence ID" value="QJA06325.1"/>
    <property type="molecule type" value="Genomic_DNA"/>
</dbReference>
<evidence type="ECO:0008006" key="4">
    <source>
        <dbReference type="Google" id="ProtNLM"/>
    </source>
</evidence>
<dbReference type="KEGG" id="tmai:FVE67_05675"/>